<dbReference type="AlphaFoldDB" id="A0A3R7PU79"/>
<evidence type="ECO:0000313" key="2">
    <source>
        <dbReference type="EMBL" id="ROT77183.1"/>
    </source>
</evidence>
<dbReference type="STRING" id="6689.A0A3R7PU79"/>
<dbReference type="InterPro" id="IPR050713">
    <property type="entry name" value="RTP_Phos/Ushers"/>
</dbReference>
<protein>
    <submittedName>
        <fullName evidence="2">Tyrosine phosphatase LAR</fullName>
    </submittedName>
</protein>
<reference evidence="2 3" key="2">
    <citation type="submission" date="2019-01" db="EMBL/GenBank/DDBJ databases">
        <title>The decoding of complex shrimp genome reveals the adaptation for benthos swimmer, frequently molting mechanism and breeding impact on genome.</title>
        <authorList>
            <person name="Sun Y."/>
            <person name="Gao Y."/>
            <person name="Yu Y."/>
        </authorList>
    </citation>
    <scope>NUCLEOTIDE SEQUENCE [LARGE SCALE GENOMIC DNA]</scope>
    <source>
        <tissue evidence="2">Muscle</tissue>
    </source>
</reference>
<organism evidence="2 3">
    <name type="scientific">Penaeus vannamei</name>
    <name type="common">Whiteleg shrimp</name>
    <name type="synonym">Litopenaeus vannamei</name>
    <dbReference type="NCBI Taxonomy" id="6689"/>
    <lineage>
        <taxon>Eukaryota</taxon>
        <taxon>Metazoa</taxon>
        <taxon>Ecdysozoa</taxon>
        <taxon>Arthropoda</taxon>
        <taxon>Crustacea</taxon>
        <taxon>Multicrustacea</taxon>
        <taxon>Malacostraca</taxon>
        <taxon>Eumalacostraca</taxon>
        <taxon>Eucarida</taxon>
        <taxon>Decapoda</taxon>
        <taxon>Dendrobranchiata</taxon>
        <taxon>Penaeoidea</taxon>
        <taxon>Penaeidae</taxon>
        <taxon>Penaeus</taxon>
    </lineage>
</organism>
<dbReference type="GO" id="GO:0016020">
    <property type="term" value="C:membrane"/>
    <property type="evidence" value="ECO:0007669"/>
    <property type="project" value="UniProtKB-SubCell"/>
</dbReference>
<reference evidence="2 3" key="1">
    <citation type="submission" date="2018-04" db="EMBL/GenBank/DDBJ databases">
        <authorList>
            <person name="Zhang X."/>
            <person name="Yuan J."/>
            <person name="Li F."/>
            <person name="Xiang J."/>
        </authorList>
    </citation>
    <scope>NUCLEOTIDE SEQUENCE [LARGE SCALE GENOMIC DNA]</scope>
    <source>
        <tissue evidence="2">Muscle</tissue>
    </source>
</reference>
<feature type="domain" description="Fibronectin type-III" evidence="1">
    <location>
        <begin position="1"/>
        <end position="94"/>
    </location>
</feature>
<dbReference type="Proteomes" id="UP000283509">
    <property type="component" value="Unassembled WGS sequence"/>
</dbReference>
<feature type="domain" description="Fibronectin type-III" evidence="1">
    <location>
        <begin position="95"/>
        <end position="186"/>
    </location>
</feature>
<dbReference type="CDD" id="cd00063">
    <property type="entry name" value="FN3"/>
    <property type="match status" value="2"/>
</dbReference>
<dbReference type="PANTHER" id="PTHR46957">
    <property type="entry name" value="CYTOKINE RECEPTOR"/>
    <property type="match status" value="1"/>
</dbReference>
<dbReference type="SUPFAM" id="SSF49265">
    <property type="entry name" value="Fibronectin type III"/>
    <property type="match status" value="2"/>
</dbReference>
<name>A0A3R7PU79_PENVA</name>
<dbReference type="InterPro" id="IPR003961">
    <property type="entry name" value="FN3_dom"/>
</dbReference>
<dbReference type="PROSITE" id="PS50853">
    <property type="entry name" value="FN3"/>
    <property type="match status" value="2"/>
</dbReference>
<dbReference type="SMART" id="SM00060">
    <property type="entry name" value="FN3"/>
    <property type="match status" value="3"/>
</dbReference>
<keyword evidence="3" id="KW-1185">Reference proteome</keyword>
<evidence type="ECO:0000313" key="3">
    <source>
        <dbReference type="Proteomes" id="UP000283509"/>
    </source>
</evidence>
<dbReference type="Pfam" id="PF00041">
    <property type="entry name" value="fn3"/>
    <property type="match status" value="1"/>
</dbReference>
<dbReference type="InterPro" id="IPR036116">
    <property type="entry name" value="FN3_sf"/>
</dbReference>
<dbReference type="EMBL" id="QCYY01001562">
    <property type="protein sequence ID" value="ROT77183.1"/>
    <property type="molecule type" value="Genomic_DNA"/>
</dbReference>
<accession>A0A3R7PU79</accession>
<dbReference type="InterPro" id="IPR013783">
    <property type="entry name" value="Ig-like_fold"/>
</dbReference>
<proteinExistence type="predicted"/>
<dbReference type="OrthoDB" id="6382348at2759"/>
<comment type="caution">
    <text evidence="2">The sequence shown here is derived from an EMBL/GenBank/DDBJ whole genome shotgun (WGS) entry which is preliminary data.</text>
</comment>
<dbReference type="PANTHER" id="PTHR46957:SF3">
    <property type="entry name" value="CYTOKINE RECEPTOR"/>
    <property type="match status" value="1"/>
</dbReference>
<dbReference type="Gene3D" id="2.60.40.10">
    <property type="entry name" value="Immunoglobulins"/>
    <property type="match status" value="2"/>
</dbReference>
<evidence type="ECO:0000259" key="1">
    <source>
        <dbReference type="PROSITE" id="PS50853"/>
    </source>
</evidence>
<gene>
    <name evidence="2" type="ORF">C7M84_004212</name>
</gene>
<sequence length="356" mass="38589">MPANCTIIKESSDLVSLSWALPLTNCAVYTYNVSWLWEAKWNGSLADEDWDTTGQTSYTISGIRPYSEVLISIKGKTASGYGPALECEALTAEYFPSAPSIVSVTEGSNYLSVTWEPPEEPNGVIQRYRITRIGDDGEEEMQETDGDTLTARVYGTAACHNYTLTVAAKTAKGSLETVTCDGTASRNFTVMWDHGSVTCKDQYYSITWNSTVKWSADEDQGETEVPGNETAYTFLDATPTLSTSCVAIMKDAEGGVCCDHTTAEDGPSAPVIKEISSFRGDVRISWSPPEEANGVEFDDVTEGLVVGLEKCHTYTFSVAAGTIVWGNKSETREVEVVNYVDSVTCISGGTDRVLAQ</sequence>